<dbReference type="Proteomes" id="UP000002675">
    <property type="component" value="Chromosome II"/>
</dbReference>
<evidence type="ECO:0000259" key="3">
    <source>
        <dbReference type="PROSITE" id="PS50977"/>
    </source>
</evidence>
<dbReference type="GO" id="GO:0003677">
    <property type="term" value="F:DNA binding"/>
    <property type="evidence" value="ECO:0007669"/>
    <property type="project" value="UniProtKB-UniRule"/>
</dbReference>
<dbReference type="KEGG" id="vvy:VVA0265"/>
<dbReference type="Gene3D" id="1.10.357.10">
    <property type="entry name" value="Tetracycline Repressor, domain 2"/>
    <property type="match status" value="1"/>
</dbReference>
<reference evidence="4 5" key="1">
    <citation type="journal article" date="2003" name="Genome Res.">
        <title>Comparative genome analysis of Vibrio vulnificus, a marine pathogen.</title>
        <authorList>
            <person name="Chen C.Y."/>
            <person name="Wu K.M."/>
            <person name="Chang Y.C."/>
            <person name="Chang C.H."/>
            <person name="Tsai H.C."/>
            <person name="Liao T.L."/>
            <person name="Liu Y.M."/>
            <person name="Chen H.J."/>
            <person name="Shen A.B."/>
            <person name="Li J.C."/>
            <person name="Su T.L."/>
            <person name="Shao C.P."/>
            <person name="Lee C.T."/>
            <person name="Hor L.I."/>
            <person name="Tsai S.F."/>
        </authorList>
    </citation>
    <scope>NUCLEOTIDE SEQUENCE [LARGE SCALE GENOMIC DNA]</scope>
    <source>
        <strain evidence="4 5">YJ016</strain>
    </source>
</reference>
<proteinExistence type="predicted"/>
<dbReference type="InterPro" id="IPR001647">
    <property type="entry name" value="HTH_TetR"/>
</dbReference>
<feature type="DNA-binding region" description="H-T-H motif" evidence="2">
    <location>
        <begin position="35"/>
        <end position="54"/>
    </location>
</feature>
<feature type="domain" description="HTH tetR-type" evidence="3">
    <location>
        <begin position="12"/>
        <end position="72"/>
    </location>
</feature>
<accession>Q7MFQ5</accession>
<dbReference type="PROSITE" id="PS50977">
    <property type="entry name" value="HTH_TETR_2"/>
    <property type="match status" value="1"/>
</dbReference>
<dbReference type="EMBL" id="BA000038">
    <property type="protein sequence ID" value="BAC96291.1"/>
    <property type="molecule type" value="Genomic_DNA"/>
</dbReference>
<dbReference type="InterPro" id="IPR009057">
    <property type="entry name" value="Homeodomain-like_sf"/>
</dbReference>
<dbReference type="HOGENOM" id="CLU_141012_0_0_6"/>
<gene>
    <name evidence="4" type="ordered locus">VVA0265</name>
</gene>
<organism evidence="4 5">
    <name type="scientific">Vibrio vulnificus (strain YJ016)</name>
    <dbReference type="NCBI Taxonomy" id="196600"/>
    <lineage>
        <taxon>Bacteria</taxon>
        <taxon>Pseudomonadati</taxon>
        <taxon>Pseudomonadota</taxon>
        <taxon>Gammaproteobacteria</taxon>
        <taxon>Vibrionales</taxon>
        <taxon>Vibrionaceae</taxon>
        <taxon>Vibrio</taxon>
    </lineage>
</organism>
<dbReference type="eggNOG" id="COG1309">
    <property type="taxonomic scope" value="Bacteria"/>
</dbReference>
<protein>
    <submittedName>
        <fullName evidence="4">Transcriptional regulator</fullName>
    </submittedName>
</protein>
<evidence type="ECO:0000256" key="2">
    <source>
        <dbReference type="PROSITE-ProRule" id="PRU00335"/>
    </source>
</evidence>
<dbReference type="SUPFAM" id="SSF46689">
    <property type="entry name" value="Homeodomain-like"/>
    <property type="match status" value="1"/>
</dbReference>
<evidence type="ECO:0000313" key="4">
    <source>
        <dbReference type="EMBL" id="BAC96291.1"/>
    </source>
</evidence>
<evidence type="ECO:0000256" key="1">
    <source>
        <dbReference type="ARBA" id="ARBA00023125"/>
    </source>
</evidence>
<evidence type="ECO:0000313" key="5">
    <source>
        <dbReference type="Proteomes" id="UP000002675"/>
    </source>
</evidence>
<dbReference type="AlphaFoldDB" id="Q7MFQ5"/>
<keyword evidence="1 2" id="KW-0238">DNA-binding</keyword>
<name>Q7MFQ5_VIBVY</name>
<sequence>MTMPRVSQAVAKKTHQNIIDASFKILLLEGYEHLTYTHIAEKTGVSRSCVNGHFKKKEELLDELKPKAVEHIIQALEFSSPEAFYLSWVNAVNEDRMFRNLIQNVGEIICSAEGRMSLTNRISGDSKEAEKALYMAIGYAVVHISCPIC</sequence>
<dbReference type="Pfam" id="PF00440">
    <property type="entry name" value="TetR_N"/>
    <property type="match status" value="1"/>
</dbReference>
<dbReference type="PRINTS" id="PR00455">
    <property type="entry name" value="HTHTETR"/>
</dbReference>